<dbReference type="PANTHER" id="PTHR43212">
    <property type="entry name" value="QUERCETIN 2,3-DIOXYGENASE"/>
    <property type="match status" value="1"/>
</dbReference>
<evidence type="ECO:0000313" key="5">
    <source>
        <dbReference type="EMBL" id="KEA59282.1"/>
    </source>
</evidence>
<dbReference type="InterPro" id="IPR003829">
    <property type="entry name" value="Pirin_N_dom"/>
</dbReference>
<dbReference type="PANTHER" id="PTHR43212:SF3">
    <property type="entry name" value="QUERCETIN 2,3-DIOXYGENASE"/>
    <property type="match status" value="1"/>
</dbReference>
<evidence type="ECO:0000256" key="2">
    <source>
        <dbReference type="RuleBase" id="RU003457"/>
    </source>
</evidence>
<feature type="domain" description="Pirin N-terminal" evidence="3">
    <location>
        <begin position="47"/>
        <end position="114"/>
    </location>
</feature>
<dbReference type="InterPro" id="IPR012093">
    <property type="entry name" value="Pirin"/>
</dbReference>
<dbReference type="EMBL" id="JJOA01000010">
    <property type="protein sequence ID" value="KEA59282.1"/>
    <property type="molecule type" value="Genomic_DNA"/>
</dbReference>
<dbReference type="InterPro" id="IPR011051">
    <property type="entry name" value="RmlC_Cupin_sf"/>
</dbReference>
<dbReference type="Pfam" id="PF17954">
    <property type="entry name" value="Pirin_C_2"/>
    <property type="match status" value="1"/>
</dbReference>
<dbReference type="Gene3D" id="2.60.120.10">
    <property type="entry name" value="Jelly Rolls"/>
    <property type="match status" value="2"/>
</dbReference>
<reference evidence="5" key="1">
    <citation type="submission" date="2014-04" db="EMBL/GenBank/DDBJ databases">
        <title>In planta biocontrol of soil-borne Fusarium wilt of banana through a plant endophytic bacterium, Burkholderia cenocepacia 869T2.</title>
        <authorList>
            <person name="Ho Y.-N."/>
            <person name="Chiang H.-M."/>
            <person name="Chao C.-P."/>
            <person name="Su C.-C."/>
            <person name="Hsu H.-F."/>
            <person name="Guo C.-T."/>
            <person name="Hsieh J.-L."/>
            <person name="Huang C.-C."/>
        </authorList>
    </citation>
    <scope>NUCLEOTIDE SEQUENCE [LARGE SCALE GENOMIC DNA]</scope>
    <source>
        <strain evidence="5">869T2</strain>
    </source>
</reference>
<comment type="caution">
    <text evidence="5">The sequence shown here is derived from an EMBL/GenBank/DDBJ whole genome shotgun (WGS) entry which is preliminary data.</text>
</comment>
<gene>
    <name evidence="5" type="ORF">DT99_11230</name>
</gene>
<dbReference type="InterPro" id="IPR014710">
    <property type="entry name" value="RmlC-like_jellyroll"/>
</dbReference>
<organism evidence="5">
    <name type="scientific">Burkholderia cenocepacia</name>
    <dbReference type="NCBI Taxonomy" id="95486"/>
    <lineage>
        <taxon>Bacteria</taxon>
        <taxon>Pseudomonadati</taxon>
        <taxon>Pseudomonadota</taxon>
        <taxon>Betaproteobacteria</taxon>
        <taxon>Burkholderiales</taxon>
        <taxon>Burkholderiaceae</taxon>
        <taxon>Burkholderia</taxon>
        <taxon>Burkholderia cepacia complex</taxon>
    </lineage>
</organism>
<feature type="domain" description="Quercetin 2,3-dioxygenase C-terminal cupin" evidence="4">
    <location>
        <begin position="149"/>
        <end position="228"/>
    </location>
</feature>
<proteinExistence type="inferred from homology"/>
<dbReference type="SUPFAM" id="SSF51182">
    <property type="entry name" value="RmlC-like cupins"/>
    <property type="match status" value="1"/>
</dbReference>
<dbReference type="AlphaFoldDB" id="A0A071MEN5"/>
<accession>A0A071MEN5</accession>
<dbReference type="OrthoDB" id="321327at2"/>
<sequence length="238" mass="26262">MIEHRPFLALGVLRRGGVDARRHFREGVDPALPGPLYGWDDVEFAPHSGLGMQVHRDVEIVTWVRSGAITHEDDAGNRVRLVADSVHVTSAGAAFHHAERNEENVPARQFRIWLRPRTPAGTARCATRVCSPGCRDGRFVTVASGDPDDVRAGALPLHADARVRIAMLREGTTMQHGLPLPGAAYLVADHGRLDVGPIRLAQRDGIAVRDETWLALRARDDTEVVIVERLRQGRRADR</sequence>
<evidence type="ECO:0000259" key="3">
    <source>
        <dbReference type="Pfam" id="PF02678"/>
    </source>
</evidence>
<evidence type="ECO:0000259" key="4">
    <source>
        <dbReference type="Pfam" id="PF17954"/>
    </source>
</evidence>
<protein>
    <submittedName>
        <fullName evidence="5">Pirin</fullName>
    </submittedName>
</protein>
<dbReference type="InterPro" id="IPR041602">
    <property type="entry name" value="Quercetinase_C"/>
</dbReference>
<dbReference type="Pfam" id="PF02678">
    <property type="entry name" value="Pirin"/>
    <property type="match status" value="1"/>
</dbReference>
<comment type="similarity">
    <text evidence="1 2">Belongs to the pirin family.</text>
</comment>
<name>A0A071MEN5_9BURK</name>
<evidence type="ECO:0000256" key="1">
    <source>
        <dbReference type="ARBA" id="ARBA00008416"/>
    </source>
</evidence>